<dbReference type="InterPro" id="IPR007867">
    <property type="entry name" value="GMC_OxRtase_C"/>
</dbReference>
<keyword evidence="4" id="KW-0274">FAD</keyword>
<evidence type="ECO:0000259" key="5">
    <source>
        <dbReference type="PROSITE" id="PS00624"/>
    </source>
</evidence>
<dbReference type="InterPro" id="IPR000172">
    <property type="entry name" value="GMC_OxRdtase_N"/>
</dbReference>
<accession>A0ABR1K7T2</accession>
<dbReference type="PIRSF" id="PIRSF000137">
    <property type="entry name" value="Alcohol_oxidase"/>
    <property type="match status" value="1"/>
</dbReference>
<dbReference type="Pfam" id="PF00732">
    <property type="entry name" value="GMC_oxred_N"/>
    <property type="match status" value="1"/>
</dbReference>
<gene>
    <name evidence="6" type="ORF">VKT23_001295</name>
</gene>
<dbReference type="SUPFAM" id="SSF54373">
    <property type="entry name" value="FAD-linked reductases, C-terminal domain"/>
    <property type="match status" value="1"/>
</dbReference>
<evidence type="ECO:0000256" key="4">
    <source>
        <dbReference type="ARBA" id="ARBA00022827"/>
    </source>
</evidence>
<organism evidence="6 7">
    <name type="scientific">Marasmiellus scandens</name>
    <dbReference type="NCBI Taxonomy" id="2682957"/>
    <lineage>
        <taxon>Eukaryota</taxon>
        <taxon>Fungi</taxon>
        <taxon>Dikarya</taxon>
        <taxon>Basidiomycota</taxon>
        <taxon>Agaricomycotina</taxon>
        <taxon>Agaricomycetes</taxon>
        <taxon>Agaricomycetidae</taxon>
        <taxon>Agaricales</taxon>
        <taxon>Marasmiineae</taxon>
        <taxon>Omphalotaceae</taxon>
        <taxon>Marasmiellus</taxon>
    </lineage>
</organism>
<proteinExistence type="inferred from homology"/>
<protein>
    <recommendedName>
        <fullName evidence="5">Glucose-methanol-choline oxidoreductase N-terminal domain-containing protein</fullName>
    </recommendedName>
</protein>
<dbReference type="InterPro" id="IPR012132">
    <property type="entry name" value="GMC_OxRdtase"/>
</dbReference>
<dbReference type="EMBL" id="JBANRG010000001">
    <property type="protein sequence ID" value="KAK7473197.1"/>
    <property type="molecule type" value="Genomic_DNA"/>
</dbReference>
<dbReference type="Gene3D" id="3.30.560.10">
    <property type="entry name" value="Glucose Oxidase, domain 3"/>
    <property type="match status" value="1"/>
</dbReference>
<dbReference type="PANTHER" id="PTHR11552:SF147">
    <property type="entry name" value="CHOLINE DEHYDROGENASE, MITOCHONDRIAL"/>
    <property type="match status" value="1"/>
</dbReference>
<evidence type="ECO:0000313" key="7">
    <source>
        <dbReference type="Proteomes" id="UP001498398"/>
    </source>
</evidence>
<sequence length="457" mass="50033">MVYTRGSSDDYDRWARITGDDGWSWNELQTYIRKNERFVEPADHHNTTGQFNPAVHGFGGMTLVSLAGFPSPIDSRVIGTAREQGTEFPFSLDYNSGNQLGVGWAQSTIGYGMRSSSSAAYLGPEFSKRNNLHVLLNTRVTRVLPMTSTEPLTIRNVELTQDVGKTLHVFTARKEVILSAGTIMSPTILLNSGIGDAHMLSSHGIKVVHHLPSVGQNLTNQPILRSQFLVNSTRTLDTVSRNATLQNELLQRWNETKTGPFVDPQNLFLVWLRLPDNSTIFERFSDPAAGPNTAHIELLFSNGALSHSPPATGGSVSLNSSNPLDYPLIDFNLLQSDYDLFTLREAYRAAVRFISTPSWAGYILGLPTNATTDEELNAYIGTNAGHENHPVGTASMSPKGASWGVVDPDLKVKGVDGLRVVDASVFPRIPSAHTQAPTYIVAERASDLIKKDWNLGS</sequence>
<feature type="domain" description="Glucose-methanol-choline oxidoreductase N-terminal" evidence="5">
    <location>
        <begin position="181"/>
        <end position="195"/>
    </location>
</feature>
<dbReference type="PANTHER" id="PTHR11552">
    <property type="entry name" value="GLUCOSE-METHANOL-CHOLINE GMC OXIDOREDUCTASE"/>
    <property type="match status" value="1"/>
</dbReference>
<keyword evidence="3" id="KW-0285">Flavoprotein</keyword>
<dbReference type="PROSITE" id="PS00624">
    <property type="entry name" value="GMC_OXRED_2"/>
    <property type="match status" value="1"/>
</dbReference>
<comment type="cofactor">
    <cofactor evidence="1">
        <name>FAD</name>
        <dbReference type="ChEBI" id="CHEBI:57692"/>
    </cofactor>
</comment>
<comment type="similarity">
    <text evidence="2">Belongs to the GMC oxidoreductase family.</text>
</comment>
<reference evidence="6 7" key="1">
    <citation type="submission" date="2024-01" db="EMBL/GenBank/DDBJ databases">
        <title>A draft genome for the cacao thread blight pathogen Marasmiellus scandens.</title>
        <authorList>
            <person name="Baruah I.K."/>
            <person name="Leung J."/>
            <person name="Bukari Y."/>
            <person name="Amoako-Attah I."/>
            <person name="Meinhardt L.W."/>
            <person name="Bailey B.A."/>
            <person name="Cohen S.P."/>
        </authorList>
    </citation>
    <scope>NUCLEOTIDE SEQUENCE [LARGE SCALE GENOMIC DNA]</scope>
    <source>
        <strain evidence="6 7">GH-19</strain>
    </source>
</reference>
<evidence type="ECO:0000256" key="3">
    <source>
        <dbReference type="ARBA" id="ARBA00022630"/>
    </source>
</evidence>
<dbReference type="InterPro" id="IPR036188">
    <property type="entry name" value="FAD/NAD-bd_sf"/>
</dbReference>
<dbReference type="Gene3D" id="3.50.50.60">
    <property type="entry name" value="FAD/NAD(P)-binding domain"/>
    <property type="match status" value="1"/>
</dbReference>
<comment type="caution">
    <text evidence="6">The sequence shown here is derived from an EMBL/GenBank/DDBJ whole genome shotgun (WGS) entry which is preliminary data.</text>
</comment>
<keyword evidence="7" id="KW-1185">Reference proteome</keyword>
<dbReference type="SUPFAM" id="SSF51905">
    <property type="entry name" value="FAD/NAD(P)-binding domain"/>
    <property type="match status" value="1"/>
</dbReference>
<evidence type="ECO:0000256" key="1">
    <source>
        <dbReference type="ARBA" id="ARBA00001974"/>
    </source>
</evidence>
<dbReference type="Pfam" id="PF05199">
    <property type="entry name" value="GMC_oxred_C"/>
    <property type="match status" value="1"/>
</dbReference>
<dbReference type="Proteomes" id="UP001498398">
    <property type="component" value="Unassembled WGS sequence"/>
</dbReference>
<name>A0ABR1K7T2_9AGAR</name>
<evidence type="ECO:0000256" key="2">
    <source>
        <dbReference type="ARBA" id="ARBA00010790"/>
    </source>
</evidence>
<evidence type="ECO:0000313" key="6">
    <source>
        <dbReference type="EMBL" id="KAK7473197.1"/>
    </source>
</evidence>